<evidence type="ECO:0000256" key="2">
    <source>
        <dbReference type="ARBA" id="ARBA00023125"/>
    </source>
</evidence>
<feature type="region of interest" description="Disordered" evidence="5">
    <location>
        <begin position="202"/>
        <end position="227"/>
    </location>
</feature>
<dbReference type="Gene3D" id="2.170.150.80">
    <property type="entry name" value="NAC domain"/>
    <property type="match status" value="1"/>
</dbReference>
<feature type="compositionally biased region" description="Basic and acidic residues" evidence="5">
    <location>
        <begin position="202"/>
        <end position="211"/>
    </location>
</feature>
<dbReference type="AlphaFoldDB" id="A0A022R5S0"/>
<feature type="non-terminal residue" evidence="7">
    <location>
        <position position="521"/>
    </location>
</feature>
<dbReference type="eggNOG" id="ENOG502RZK3">
    <property type="taxonomic scope" value="Eukaryota"/>
</dbReference>
<proteinExistence type="predicted"/>
<evidence type="ECO:0000256" key="4">
    <source>
        <dbReference type="ARBA" id="ARBA00023242"/>
    </source>
</evidence>
<name>A0A022R5S0_ERYGU</name>
<dbReference type="GO" id="GO:0003677">
    <property type="term" value="F:DNA binding"/>
    <property type="evidence" value="ECO:0007669"/>
    <property type="project" value="UniProtKB-KW"/>
</dbReference>
<keyword evidence="1" id="KW-0805">Transcription regulation</keyword>
<reference evidence="7 8" key="1">
    <citation type="journal article" date="2013" name="Proc. Natl. Acad. Sci. U.S.A.">
        <title>Fine-scale variation in meiotic recombination in Mimulus inferred from population shotgun sequencing.</title>
        <authorList>
            <person name="Hellsten U."/>
            <person name="Wright K.M."/>
            <person name="Jenkins J."/>
            <person name="Shu S."/>
            <person name="Yuan Y."/>
            <person name="Wessler S.R."/>
            <person name="Schmutz J."/>
            <person name="Willis J.H."/>
            <person name="Rokhsar D.S."/>
        </authorList>
    </citation>
    <scope>NUCLEOTIDE SEQUENCE [LARGE SCALE GENOMIC DNA]</scope>
    <source>
        <strain evidence="8">cv. DUN x IM62</strain>
    </source>
</reference>
<protein>
    <recommendedName>
        <fullName evidence="6">NAC domain-containing protein</fullName>
    </recommendedName>
</protein>
<accession>A0A022R5S0</accession>
<dbReference type="GO" id="GO:0006355">
    <property type="term" value="P:regulation of DNA-templated transcription"/>
    <property type="evidence" value="ECO:0007669"/>
    <property type="project" value="InterPro"/>
</dbReference>
<dbReference type="PROSITE" id="PS51005">
    <property type="entry name" value="NAC"/>
    <property type="match status" value="1"/>
</dbReference>
<dbReference type="SUPFAM" id="SSF101941">
    <property type="entry name" value="NAC domain"/>
    <property type="match status" value="1"/>
</dbReference>
<keyword evidence="8" id="KW-1185">Reference proteome</keyword>
<organism evidence="7 8">
    <name type="scientific">Erythranthe guttata</name>
    <name type="common">Yellow monkey flower</name>
    <name type="synonym">Mimulus guttatus</name>
    <dbReference type="NCBI Taxonomy" id="4155"/>
    <lineage>
        <taxon>Eukaryota</taxon>
        <taxon>Viridiplantae</taxon>
        <taxon>Streptophyta</taxon>
        <taxon>Embryophyta</taxon>
        <taxon>Tracheophyta</taxon>
        <taxon>Spermatophyta</taxon>
        <taxon>Magnoliopsida</taxon>
        <taxon>eudicotyledons</taxon>
        <taxon>Gunneridae</taxon>
        <taxon>Pentapetalae</taxon>
        <taxon>asterids</taxon>
        <taxon>lamiids</taxon>
        <taxon>Lamiales</taxon>
        <taxon>Phrymaceae</taxon>
        <taxon>Erythranthe</taxon>
    </lineage>
</organism>
<dbReference type="PANTHER" id="PTHR31719:SF94">
    <property type="entry name" value="PROTEIN ATAF2"/>
    <property type="match status" value="1"/>
</dbReference>
<evidence type="ECO:0000256" key="5">
    <source>
        <dbReference type="SAM" id="MobiDB-lite"/>
    </source>
</evidence>
<keyword evidence="4" id="KW-0539">Nucleus</keyword>
<feature type="region of interest" description="Disordered" evidence="5">
    <location>
        <begin position="481"/>
        <end position="521"/>
    </location>
</feature>
<feature type="domain" description="NAC" evidence="6">
    <location>
        <begin position="17"/>
        <end position="172"/>
    </location>
</feature>
<dbReference type="PANTHER" id="PTHR31719">
    <property type="entry name" value="NAC TRANSCRIPTION FACTOR 56"/>
    <property type="match status" value="1"/>
</dbReference>
<evidence type="ECO:0000256" key="1">
    <source>
        <dbReference type="ARBA" id="ARBA00023015"/>
    </source>
</evidence>
<keyword evidence="3" id="KW-0804">Transcription</keyword>
<dbReference type="Proteomes" id="UP000030748">
    <property type="component" value="Unassembled WGS sequence"/>
</dbReference>
<dbReference type="InterPro" id="IPR003441">
    <property type="entry name" value="NAC-dom"/>
</dbReference>
<gene>
    <name evidence="7" type="ORF">MIMGU_mgv1a018900mg</name>
</gene>
<dbReference type="Pfam" id="PF02365">
    <property type="entry name" value="NAM"/>
    <property type="match status" value="1"/>
</dbReference>
<sequence>MRPHYIPGHGNYATKPYPPGYRFAPKDTELIVDYLLKRIRDEYIPVPEISNVNLYQANPQTLGAIYPKLGENEWYYFTPRDRKYKNGSRPSRSAGTGYWKATGSDKSICSSNGEIVGYKKSLVFYEGKPPAGTKTNWIMHEYRSNEPSRARPSTDKLDMRLDDFVLCRVYEKTGEPADNPVKEKSNARRANKKAVVKEVVVEEANDKKDEQPQPEEVAASDLRSDNTSHDAAAALNEDHRFDSELYIAKFDVSSEEYQFPEFEQILSEDELYLDWLQLHNSPDFNSQQVHLDWLQLPNSPDFNSQQVHCNDIYDGSRFFSSDGDLSSTFNRSMPNKRNLDSMQNNGISESMQNNWNPGIMQNNWNPGSMQNNWHPGSMPSIPHPGSMPSIPHPGSMPSIPHPGSMPSIMPNIPHPGSMPNIPHPGSMPNPHYNSNDHRAAYANHFRQHRGHNFGMHAQNTGNIAPQLPNIYGENLNGKNIQHGHLSSGGNNFVPPPGVGSTTYNTDYHPRKKARSNSGLEL</sequence>
<keyword evidence="2" id="KW-0238">DNA-binding</keyword>
<dbReference type="EMBL" id="KI630626">
    <property type="protein sequence ID" value="EYU35339.1"/>
    <property type="molecule type" value="Genomic_DNA"/>
</dbReference>
<evidence type="ECO:0000313" key="8">
    <source>
        <dbReference type="Proteomes" id="UP000030748"/>
    </source>
</evidence>
<dbReference type="STRING" id="4155.A0A022R5S0"/>
<dbReference type="InterPro" id="IPR036093">
    <property type="entry name" value="NAC_dom_sf"/>
</dbReference>
<evidence type="ECO:0000313" key="7">
    <source>
        <dbReference type="EMBL" id="EYU35339.1"/>
    </source>
</evidence>
<evidence type="ECO:0000256" key="3">
    <source>
        <dbReference type="ARBA" id="ARBA00023163"/>
    </source>
</evidence>
<evidence type="ECO:0000259" key="6">
    <source>
        <dbReference type="PROSITE" id="PS51005"/>
    </source>
</evidence>